<accession>A0A7S3K5X5</accession>
<reference evidence="1" key="1">
    <citation type="submission" date="2021-01" db="EMBL/GenBank/DDBJ databases">
        <authorList>
            <person name="Corre E."/>
            <person name="Pelletier E."/>
            <person name="Niang G."/>
            <person name="Scheremetjew M."/>
            <person name="Finn R."/>
            <person name="Kale V."/>
            <person name="Holt S."/>
            <person name="Cochrane G."/>
            <person name="Meng A."/>
            <person name="Brown T."/>
            <person name="Cohen L."/>
        </authorList>
    </citation>
    <scope>NUCLEOTIDE SEQUENCE</scope>
    <source>
        <strain evidence="1">CCMP1510</strain>
    </source>
</reference>
<proteinExistence type="predicted"/>
<dbReference type="InterPro" id="IPR032675">
    <property type="entry name" value="LRR_dom_sf"/>
</dbReference>
<dbReference type="Gene3D" id="3.80.10.10">
    <property type="entry name" value="Ribonuclease Inhibitor"/>
    <property type="match status" value="1"/>
</dbReference>
<evidence type="ECO:0008006" key="2">
    <source>
        <dbReference type="Google" id="ProtNLM"/>
    </source>
</evidence>
<dbReference type="EMBL" id="HBIJ01022063">
    <property type="protein sequence ID" value="CAE0373563.1"/>
    <property type="molecule type" value="Transcribed_RNA"/>
</dbReference>
<organism evidence="1">
    <name type="scientific">Aureoumbra lagunensis</name>
    <dbReference type="NCBI Taxonomy" id="44058"/>
    <lineage>
        <taxon>Eukaryota</taxon>
        <taxon>Sar</taxon>
        <taxon>Stramenopiles</taxon>
        <taxon>Ochrophyta</taxon>
        <taxon>Pelagophyceae</taxon>
        <taxon>Pelagomonadales</taxon>
        <taxon>Aureoumbra</taxon>
    </lineage>
</organism>
<gene>
    <name evidence="1" type="ORF">ALAG00032_LOCUS14364</name>
</gene>
<dbReference type="SUPFAM" id="SSF52047">
    <property type="entry name" value="RNI-like"/>
    <property type="match status" value="1"/>
</dbReference>
<evidence type="ECO:0000313" key="1">
    <source>
        <dbReference type="EMBL" id="CAE0373563.1"/>
    </source>
</evidence>
<sequence length="554" mass="61989">MLDEGRDEFLKYDQPVLLGFPRASDSPKKKKTTACLFEIGGSCSGCDAVSRQVESALFLSVDCGLPVVGDANSTGIVILKPSEKKCTEKVIKGDKEEIKVQIFTNYGNGPCVLGVDIKNGIEKISWLAQNKDETSSAVWILRRLCANANFVRLGDSFRLELAHVSGKKFLGICPRIRRVQIVSELRKAAIITIIEPSMHFIVTWKSRLALRLCQADKHTFVSSEKMSMNEKSRSHEGRSWPISLPTDISERIIGFLAPIANDDVSSTEERISWSSIDDIRRSYRRSNRCIMDIRNLRSVTKCLTTAAEKSIISIRINELDHLPRKSQRLSLISLAARCPRLVELKLRNLETLRDSDLDPLINAQLPLLQVLNLGGCIRLTDQVFDRLAHLSNLIVLNLAHTAVTPQALAYACAHFWPRLEDLNIYGKTDFLSPSSSYSEQKEDDLLQQQDALECFHISHLKAPEDVLLLILRSCPNLHSLNARDAGFSDQHVGLAISRLSSLCSTSTSSLNDIIDENRRSFTNVSILVDNRTDTNMQHYQNSSVYCSTLSSSCR</sequence>
<protein>
    <recommendedName>
        <fullName evidence="2">F-box domain-containing protein</fullName>
    </recommendedName>
</protein>
<name>A0A7S3K5X5_9STRA</name>
<dbReference type="AlphaFoldDB" id="A0A7S3K5X5"/>